<dbReference type="PANTHER" id="PTHR43224">
    <property type="entry name" value="AMIDINOTRANSFERASE"/>
    <property type="match status" value="1"/>
</dbReference>
<dbReference type="AlphaFoldDB" id="A0A916JLW1"/>
<dbReference type="Gene3D" id="3.75.10.10">
    <property type="entry name" value="L-arginine/glycine Amidinotransferase, Chain A"/>
    <property type="match status" value="1"/>
</dbReference>
<dbReference type="Pfam" id="PF19420">
    <property type="entry name" value="DDAH_eukar"/>
    <property type="match status" value="1"/>
</dbReference>
<name>A0A916JLW1_9FLAO</name>
<organism evidence="1 2">
    <name type="scientific">Parvicella tangerina</name>
    <dbReference type="NCBI Taxonomy" id="2829795"/>
    <lineage>
        <taxon>Bacteria</taxon>
        <taxon>Pseudomonadati</taxon>
        <taxon>Bacteroidota</taxon>
        <taxon>Flavobacteriia</taxon>
        <taxon>Flavobacteriales</taxon>
        <taxon>Parvicellaceae</taxon>
        <taxon>Parvicella</taxon>
    </lineage>
</organism>
<dbReference type="KEGG" id="ptan:CRYO30217_01480"/>
<dbReference type="PANTHER" id="PTHR43224:SF1">
    <property type="entry name" value="AMIDINOTRANSFERASE"/>
    <property type="match status" value="1"/>
</dbReference>
<dbReference type="SUPFAM" id="SSF55909">
    <property type="entry name" value="Pentein"/>
    <property type="match status" value="1"/>
</dbReference>
<evidence type="ECO:0000313" key="2">
    <source>
        <dbReference type="Proteomes" id="UP000683507"/>
    </source>
</evidence>
<dbReference type="EMBL" id="OU015584">
    <property type="protein sequence ID" value="CAG5080916.1"/>
    <property type="molecule type" value="Genomic_DNA"/>
</dbReference>
<dbReference type="RefSeq" id="WP_258541680.1">
    <property type="nucleotide sequence ID" value="NZ_OU015584.1"/>
</dbReference>
<accession>A0A916JLW1</accession>
<gene>
    <name evidence="1" type="ORF">CRYO30217_01480</name>
</gene>
<evidence type="ECO:0000313" key="1">
    <source>
        <dbReference type="EMBL" id="CAG5080916.1"/>
    </source>
</evidence>
<dbReference type="InterPro" id="IPR014541">
    <property type="entry name" value="Amdntrnsf_FN0238"/>
</dbReference>
<reference evidence="1" key="1">
    <citation type="submission" date="2021-04" db="EMBL/GenBank/DDBJ databases">
        <authorList>
            <person name="Rodrigo-Torres L."/>
            <person name="Arahal R. D."/>
            <person name="Lucena T."/>
        </authorList>
    </citation>
    <scope>NUCLEOTIDE SEQUENCE</scope>
    <source>
        <strain evidence="1">AS29M-1</strain>
    </source>
</reference>
<keyword evidence="2" id="KW-1185">Reference proteome</keyword>
<dbReference type="Proteomes" id="UP000683507">
    <property type="component" value="Chromosome"/>
</dbReference>
<proteinExistence type="predicted"/>
<evidence type="ECO:0008006" key="3">
    <source>
        <dbReference type="Google" id="ProtNLM"/>
    </source>
</evidence>
<dbReference type="PIRSF" id="PIRSF028188">
    <property type="entry name" value="Amdntrnsf_FN0238"/>
    <property type="match status" value="1"/>
</dbReference>
<dbReference type="NCBIfam" id="NF046062">
    <property type="entry name" value="citrull_CtlX"/>
    <property type="match status" value="1"/>
</dbReference>
<protein>
    <recommendedName>
        <fullName evidence="3">Amidinotransferase</fullName>
    </recommendedName>
</protein>
<sequence length="306" mass="34222">MISSTIIMIRPSAFGFNKETAASNRFQQISESVQQGIQELALAEFNQMVNRLKEEGIEVIVFDDTSSPVKPDAIFPNNWFATHEDGTIVIFPMEAQNRRQERREDIIDYLTANYRCQRVIDLTDAENINSYLEGTGSIVFDHDNRLAYACRSSRTDELLLKDYCETVGYRPVVFDATDSSNHPIYHTNVLMNFGPDYVTVCLDAIHSEYKSLVTNRLTASGKTIVAISQDQMNNFAGNMLALKGEKSAITVLSESAFQSLNEKQRTLISANSKLVPIHIPIIESVGGGSVRCMMAEVFLPSLETVK</sequence>